<sequence length="128" mass="14573">MNKFLFAVIICVVLTSVAMADGPPHKGNRYTGGEMIILNLTDEQKRILDDPKVEFGFLLKLTKEQRKIIRTKWGVAPSKLEIWETRKGLWDCSCMSANLGLRFSKDQLEVPREYVMSDKAAKKVRAAE</sequence>
<reference evidence="2 3" key="1">
    <citation type="submission" date="2020-12" db="EMBL/GenBank/DDBJ databases">
        <title>Geomonas sp. Red259, isolated from paddy soil.</title>
        <authorList>
            <person name="Xu Z."/>
            <person name="Zhang Z."/>
            <person name="Masuda Y."/>
            <person name="Itoh H."/>
            <person name="Senoo K."/>
        </authorList>
    </citation>
    <scope>NUCLEOTIDE SEQUENCE [LARGE SCALE GENOMIC DNA]</scope>
    <source>
        <strain evidence="2 3">Red259</strain>
    </source>
</reference>
<evidence type="ECO:0000256" key="1">
    <source>
        <dbReference type="SAM" id="SignalP"/>
    </source>
</evidence>
<dbReference type="RefSeq" id="WP_199397081.1">
    <property type="nucleotide sequence ID" value="NZ_JAEMHK010000021.1"/>
</dbReference>
<comment type="caution">
    <text evidence="2">The sequence shown here is derived from an EMBL/GenBank/DDBJ whole genome shotgun (WGS) entry which is preliminary data.</text>
</comment>
<keyword evidence="3" id="KW-1185">Reference proteome</keyword>
<feature type="signal peptide" evidence="1">
    <location>
        <begin position="1"/>
        <end position="20"/>
    </location>
</feature>
<feature type="chain" id="PRO_5045247274" evidence="1">
    <location>
        <begin position="21"/>
        <end position="128"/>
    </location>
</feature>
<dbReference type="EMBL" id="JAEMHK010000021">
    <property type="protein sequence ID" value="MBJ6802610.1"/>
    <property type="molecule type" value="Genomic_DNA"/>
</dbReference>
<accession>A0ABS0YYN0</accession>
<dbReference type="Proteomes" id="UP000641025">
    <property type="component" value="Unassembled WGS sequence"/>
</dbReference>
<evidence type="ECO:0000313" key="3">
    <source>
        <dbReference type="Proteomes" id="UP000641025"/>
    </source>
</evidence>
<gene>
    <name evidence="2" type="ORF">JFN90_20980</name>
</gene>
<organism evidence="2 3">
    <name type="scientific">Geomonas propionica</name>
    <dbReference type="NCBI Taxonomy" id="2798582"/>
    <lineage>
        <taxon>Bacteria</taxon>
        <taxon>Pseudomonadati</taxon>
        <taxon>Thermodesulfobacteriota</taxon>
        <taxon>Desulfuromonadia</taxon>
        <taxon>Geobacterales</taxon>
        <taxon>Geobacteraceae</taxon>
        <taxon>Geomonas</taxon>
    </lineage>
</organism>
<evidence type="ECO:0000313" key="2">
    <source>
        <dbReference type="EMBL" id="MBJ6802610.1"/>
    </source>
</evidence>
<proteinExistence type="predicted"/>
<protein>
    <submittedName>
        <fullName evidence="2">Uncharacterized protein</fullName>
    </submittedName>
</protein>
<keyword evidence="1" id="KW-0732">Signal</keyword>
<name>A0ABS0YYN0_9BACT</name>